<keyword evidence="8" id="KW-1185">Reference proteome</keyword>
<dbReference type="PANTHER" id="PTHR43807">
    <property type="entry name" value="FI04487P"/>
    <property type="match status" value="1"/>
</dbReference>
<dbReference type="GO" id="GO:0005737">
    <property type="term" value="C:cytoplasm"/>
    <property type="evidence" value="ECO:0007669"/>
    <property type="project" value="TreeGrafter"/>
</dbReference>
<evidence type="ECO:0000313" key="8">
    <source>
        <dbReference type="Proteomes" id="UP000219439"/>
    </source>
</evidence>
<sequence>MRFGIAGSDKLQEGTISVKATNSIYTGMPTTIFEVMSQLARESGSINLGQGFPDVDGPLDIRQKAADELISGYNQYPPMMGLPVLRQAVADANKRFYDLDIDPANEVVVTSGATEAISDCLTALIEEGDEVILIEPLYDCYLPLAKRAGATVKSIRIVPPKWQIDRAELEAVFSDRTKLIVLNDPHNPAGKVYSDEEKGWIAELLEKYDAYAVCDEVYEHITFDGLPHKPLMAFDGMRERCLRIGSAGKTFSLTGWKIGYITGSKELLDPVAKAHQFSTFTTAPNLQEAIALGLNKDNSYYEELSSDLQSKRDRLAAGLRDVGFEVIDSQGSYFLTTDVTDLCAKKGLPLDDAAFCQTITEQAGVTAVPVSAFYIEDENHAAAPKQFVRFCFCKKESVLDEAIQRLKNWAVQ</sequence>
<dbReference type="InterPro" id="IPR015422">
    <property type="entry name" value="PyrdxlP-dep_Trfase_small"/>
</dbReference>
<keyword evidence="4 7" id="KW-0808">Transferase</keyword>
<evidence type="ECO:0000256" key="2">
    <source>
        <dbReference type="ARBA" id="ARBA00007441"/>
    </source>
</evidence>
<organism evidence="7 8">
    <name type="scientific">Cohaesibacter gelatinilyticus</name>
    <dbReference type="NCBI Taxonomy" id="372072"/>
    <lineage>
        <taxon>Bacteria</taxon>
        <taxon>Pseudomonadati</taxon>
        <taxon>Pseudomonadota</taxon>
        <taxon>Alphaproteobacteria</taxon>
        <taxon>Hyphomicrobiales</taxon>
        <taxon>Cohaesibacteraceae</taxon>
    </lineage>
</organism>
<dbReference type="InterPro" id="IPR051326">
    <property type="entry name" value="Kynurenine-oxoglutarate_AT"/>
</dbReference>
<dbReference type="PANTHER" id="PTHR43807:SF20">
    <property type="entry name" value="FI04487P"/>
    <property type="match status" value="1"/>
</dbReference>
<dbReference type="CDD" id="cd00609">
    <property type="entry name" value="AAT_like"/>
    <property type="match status" value="1"/>
</dbReference>
<evidence type="ECO:0000259" key="6">
    <source>
        <dbReference type="Pfam" id="PF00155"/>
    </source>
</evidence>
<dbReference type="InterPro" id="IPR015421">
    <property type="entry name" value="PyrdxlP-dep_Trfase_major"/>
</dbReference>
<comment type="cofactor">
    <cofactor evidence="1">
        <name>pyridoxal 5'-phosphate</name>
        <dbReference type="ChEBI" id="CHEBI:597326"/>
    </cofactor>
</comment>
<gene>
    <name evidence="7" type="ORF">SAMN06265368_0597</name>
</gene>
<dbReference type="Proteomes" id="UP000219439">
    <property type="component" value="Unassembled WGS sequence"/>
</dbReference>
<dbReference type="InterPro" id="IPR004839">
    <property type="entry name" value="Aminotransferase_I/II_large"/>
</dbReference>
<dbReference type="InterPro" id="IPR015424">
    <property type="entry name" value="PyrdxlP-dep_Trfase"/>
</dbReference>
<proteinExistence type="inferred from homology"/>
<evidence type="ECO:0000256" key="5">
    <source>
        <dbReference type="ARBA" id="ARBA00022898"/>
    </source>
</evidence>
<name>A0A285NC13_9HYPH</name>
<protein>
    <submittedName>
        <fullName evidence="7">Aspartate/methionine/tyrosine aminotransferase</fullName>
    </submittedName>
</protein>
<evidence type="ECO:0000256" key="1">
    <source>
        <dbReference type="ARBA" id="ARBA00001933"/>
    </source>
</evidence>
<dbReference type="Gene3D" id="3.90.1150.10">
    <property type="entry name" value="Aspartate Aminotransferase, domain 1"/>
    <property type="match status" value="1"/>
</dbReference>
<feature type="domain" description="Aminotransferase class I/classII large" evidence="6">
    <location>
        <begin position="46"/>
        <end position="406"/>
    </location>
</feature>
<dbReference type="Gene3D" id="3.40.640.10">
    <property type="entry name" value="Type I PLP-dependent aspartate aminotransferase-like (Major domain)"/>
    <property type="match status" value="1"/>
</dbReference>
<dbReference type="GO" id="GO:0016212">
    <property type="term" value="F:kynurenine-oxoglutarate transaminase activity"/>
    <property type="evidence" value="ECO:0007669"/>
    <property type="project" value="TreeGrafter"/>
</dbReference>
<keyword evidence="5" id="KW-0663">Pyridoxal phosphate</keyword>
<evidence type="ECO:0000256" key="4">
    <source>
        <dbReference type="ARBA" id="ARBA00022679"/>
    </source>
</evidence>
<evidence type="ECO:0000256" key="3">
    <source>
        <dbReference type="ARBA" id="ARBA00022576"/>
    </source>
</evidence>
<dbReference type="NCBIfam" id="NF006488">
    <property type="entry name" value="PRK08912.1"/>
    <property type="match status" value="1"/>
</dbReference>
<evidence type="ECO:0000313" key="7">
    <source>
        <dbReference type="EMBL" id="SNZ06959.1"/>
    </source>
</evidence>
<accession>A0A285NC13</accession>
<reference evidence="7 8" key="1">
    <citation type="submission" date="2017-09" db="EMBL/GenBank/DDBJ databases">
        <authorList>
            <person name="Ehlers B."/>
            <person name="Leendertz F.H."/>
        </authorList>
    </citation>
    <scope>NUCLEOTIDE SEQUENCE [LARGE SCALE GENOMIC DNA]</scope>
    <source>
        <strain evidence="7 8">DSM 18289</strain>
    </source>
</reference>
<dbReference type="AlphaFoldDB" id="A0A285NC13"/>
<dbReference type="GO" id="GO:0030170">
    <property type="term" value="F:pyridoxal phosphate binding"/>
    <property type="evidence" value="ECO:0007669"/>
    <property type="project" value="InterPro"/>
</dbReference>
<comment type="similarity">
    <text evidence="2">Belongs to the class-I pyridoxal-phosphate-dependent aminotransferase family.</text>
</comment>
<dbReference type="SUPFAM" id="SSF53383">
    <property type="entry name" value="PLP-dependent transferases"/>
    <property type="match status" value="1"/>
</dbReference>
<dbReference type="EMBL" id="OBEL01000001">
    <property type="protein sequence ID" value="SNZ06959.1"/>
    <property type="molecule type" value="Genomic_DNA"/>
</dbReference>
<keyword evidence="3 7" id="KW-0032">Aminotransferase</keyword>
<dbReference type="Pfam" id="PF00155">
    <property type="entry name" value="Aminotran_1_2"/>
    <property type="match status" value="1"/>
</dbReference>
<dbReference type="FunFam" id="3.40.640.10:FF:000024">
    <property type="entry name" value="Kynurenine--oxoglutarate transaminase 3"/>
    <property type="match status" value="1"/>
</dbReference>